<comment type="function">
    <text evidence="2">With LigD forms a non-homologous end joining (NHEJ) DNA repair enzyme, which repairs dsDNA breaks with reduced fidelity. Binds linear dsDNA with 5'- and 3'- overhangs but not closed circular dsDNA nor ssDNA. Recruits and stimulates the ligase activity of LigD.</text>
</comment>
<comment type="subunit">
    <text evidence="2">Homodimer. Interacts with LigD.</text>
</comment>
<dbReference type="GO" id="GO:0006303">
    <property type="term" value="P:double-strand break repair via nonhomologous end joining"/>
    <property type="evidence" value="ECO:0007669"/>
    <property type="project" value="UniProtKB-UniRule"/>
</dbReference>
<keyword evidence="6" id="KW-1185">Reference proteome</keyword>
<dbReference type="PANTHER" id="PTHR41251">
    <property type="entry name" value="NON-HOMOLOGOUS END JOINING PROTEIN KU"/>
    <property type="match status" value="1"/>
</dbReference>
<dbReference type="HAMAP" id="MF_01875">
    <property type="entry name" value="Prokaryotic_Ku"/>
    <property type="match status" value="1"/>
</dbReference>
<comment type="similarity">
    <text evidence="2">Belongs to the prokaryotic Ku family.</text>
</comment>
<accession>A0A4R6ECN2</accession>
<dbReference type="Gene3D" id="2.40.290.10">
    <property type="match status" value="1"/>
</dbReference>
<evidence type="ECO:0000313" key="6">
    <source>
        <dbReference type="Proteomes" id="UP000295129"/>
    </source>
</evidence>
<dbReference type="RefSeq" id="WP_133589237.1">
    <property type="nucleotide sequence ID" value="NZ_SNVV01000003.1"/>
</dbReference>
<dbReference type="PIRSF" id="PIRSF006493">
    <property type="entry name" value="Prok_Ku"/>
    <property type="match status" value="1"/>
</dbReference>
<dbReference type="InterPro" id="IPR006164">
    <property type="entry name" value="DNA_bd_Ku70/Ku80"/>
</dbReference>
<keyword evidence="1 2" id="KW-0238">DNA-binding</keyword>
<dbReference type="PANTHER" id="PTHR41251:SF1">
    <property type="entry name" value="NON-HOMOLOGOUS END JOINING PROTEIN KU"/>
    <property type="match status" value="1"/>
</dbReference>
<keyword evidence="2" id="KW-0234">DNA repair</keyword>
<comment type="caution">
    <text evidence="5">The sequence shown here is derived from an EMBL/GenBank/DDBJ whole genome shotgun (WGS) entry which is preliminary data.</text>
</comment>
<proteinExistence type="inferred from homology"/>
<dbReference type="Pfam" id="PF02735">
    <property type="entry name" value="Ku"/>
    <property type="match status" value="1"/>
</dbReference>
<reference evidence="5 6" key="1">
    <citation type="submission" date="2019-03" db="EMBL/GenBank/DDBJ databases">
        <title>Genomic Encyclopedia of Type Strains, Phase IV (KMG-IV): sequencing the most valuable type-strain genomes for metagenomic binning, comparative biology and taxonomic classification.</title>
        <authorList>
            <person name="Goeker M."/>
        </authorList>
    </citation>
    <scope>NUCLEOTIDE SEQUENCE [LARGE SCALE GENOMIC DNA]</scope>
    <source>
        <strain evidence="5 6">DSM 12121</strain>
    </source>
</reference>
<keyword evidence="2" id="KW-0227">DNA damage</keyword>
<evidence type="ECO:0000259" key="4">
    <source>
        <dbReference type="SMART" id="SM00559"/>
    </source>
</evidence>
<dbReference type="OrthoDB" id="9795084at2"/>
<name>A0A4R6ECN2_9RHOO</name>
<organism evidence="5 6">
    <name type="scientific">Azoarcus indigens</name>
    <dbReference type="NCBI Taxonomy" id="29545"/>
    <lineage>
        <taxon>Bacteria</taxon>
        <taxon>Pseudomonadati</taxon>
        <taxon>Pseudomonadota</taxon>
        <taxon>Betaproteobacteria</taxon>
        <taxon>Rhodocyclales</taxon>
        <taxon>Zoogloeaceae</taxon>
        <taxon>Azoarcus</taxon>
    </lineage>
</organism>
<dbReference type="SMART" id="SM00559">
    <property type="entry name" value="Ku78"/>
    <property type="match status" value="1"/>
</dbReference>
<dbReference type="Proteomes" id="UP000295129">
    <property type="component" value="Unassembled WGS sequence"/>
</dbReference>
<dbReference type="EMBL" id="SNVV01000003">
    <property type="protein sequence ID" value="TDN55926.1"/>
    <property type="molecule type" value="Genomic_DNA"/>
</dbReference>
<evidence type="ECO:0000256" key="1">
    <source>
        <dbReference type="ARBA" id="ARBA00023125"/>
    </source>
</evidence>
<keyword evidence="2" id="KW-0233">DNA recombination</keyword>
<sequence length="292" mass="32424">MARVIWKGAVSFGLVHIPVSLLPATNRGGVDFDWLDRRSMDPVGYKRINKTTGKEISSENIVRGVQYEKHRYVVLEDEEIRAAYPEATQTVDIVSFVDSRDIPPMFIDTPYYLAPERRGEKVYALLREALRKTGRAGLARVVLHSRQRLAVLLPVGPALVLNTLRWAAEVRGIDEIGLKAETLEASVAKKELDMATQLIEGMSEDWAPEQYSDSFEARIMQLVERKARAGKLETVESGRVEKEGGGGADVIDLAELLKRSLAGKGKPAAAKTPARTKEGETRSRRSTRRKAG</sequence>
<dbReference type="AlphaFoldDB" id="A0A4R6ECN2"/>
<evidence type="ECO:0000256" key="3">
    <source>
        <dbReference type="SAM" id="MobiDB-lite"/>
    </source>
</evidence>
<feature type="compositionally biased region" description="Low complexity" evidence="3">
    <location>
        <begin position="262"/>
        <end position="273"/>
    </location>
</feature>
<evidence type="ECO:0000256" key="2">
    <source>
        <dbReference type="HAMAP-Rule" id="MF_01875"/>
    </source>
</evidence>
<dbReference type="SUPFAM" id="SSF100939">
    <property type="entry name" value="SPOC domain-like"/>
    <property type="match status" value="1"/>
</dbReference>
<dbReference type="GO" id="GO:0006310">
    <property type="term" value="P:DNA recombination"/>
    <property type="evidence" value="ECO:0007669"/>
    <property type="project" value="UniProtKB-KW"/>
</dbReference>
<dbReference type="InterPro" id="IPR016194">
    <property type="entry name" value="SPOC-like_C_dom_sf"/>
</dbReference>
<protein>
    <recommendedName>
        <fullName evidence="2">Non-homologous end joining protein Ku</fullName>
    </recommendedName>
</protein>
<feature type="region of interest" description="Disordered" evidence="3">
    <location>
        <begin position="262"/>
        <end position="292"/>
    </location>
</feature>
<dbReference type="CDD" id="cd00789">
    <property type="entry name" value="KU_like"/>
    <property type="match status" value="1"/>
</dbReference>
<gene>
    <name evidence="2" type="primary">ku</name>
    <name evidence="5" type="ORF">C7389_103264</name>
</gene>
<dbReference type="InterPro" id="IPR009187">
    <property type="entry name" value="Prok_Ku"/>
</dbReference>
<dbReference type="GO" id="GO:0003690">
    <property type="term" value="F:double-stranded DNA binding"/>
    <property type="evidence" value="ECO:0007669"/>
    <property type="project" value="UniProtKB-UniRule"/>
</dbReference>
<feature type="domain" description="Ku" evidence="4">
    <location>
        <begin position="53"/>
        <end position="181"/>
    </location>
</feature>
<dbReference type="NCBIfam" id="TIGR02772">
    <property type="entry name" value="Ku_bact"/>
    <property type="match status" value="1"/>
</dbReference>
<evidence type="ECO:0000313" key="5">
    <source>
        <dbReference type="EMBL" id="TDN55926.1"/>
    </source>
</evidence>